<comment type="cofactor">
    <cofactor evidence="1">
        <name>Zn(2+)</name>
        <dbReference type="ChEBI" id="CHEBI:29105"/>
    </cofactor>
</comment>
<evidence type="ECO:0000256" key="3">
    <source>
        <dbReference type="ARBA" id="ARBA00022670"/>
    </source>
</evidence>
<dbReference type="NCBIfam" id="TIGR01887">
    <property type="entry name" value="dipeptidaselike"/>
    <property type="match status" value="1"/>
</dbReference>
<dbReference type="SUPFAM" id="SSF53187">
    <property type="entry name" value="Zn-dependent exopeptidases"/>
    <property type="match status" value="1"/>
</dbReference>
<evidence type="ECO:0000256" key="8">
    <source>
        <dbReference type="ARBA" id="ARBA00023049"/>
    </source>
</evidence>
<dbReference type="Pfam" id="PF01546">
    <property type="entry name" value="Peptidase_M20"/>
    <property type="match status" value="1"/>
</dbReference>
<organism evidence="9 10">
    <name type="scientific">Candidatus Scatomorpha pullistercoris</name>
    <dbReference type="NCBI Taxonomy" id="2840929"/>
    <lineage>
        <taxon>Bacteria</taxon>
        <taxon>Bacillati</taxon>
        <taxon>Bacillota</taxon>
        <taxon>Clostridia</taxon>
        <taxon>Eubacteriales</taxon>
        <taxon>Candidatus Scatomorpha</taxon>
    </lineage>
</organism>
<keyword evidence="8" id="KW-0482">Metalloprotease</keyword>
<dbReference type="PANTHER" id="PTHR43808:SF31">
    <property type="entry name" value="N-ACETYL-L-CITRULLINE DEACETYLASE"/>
    <property type="match status" value="1"/>
</dbReference>
<keyword evidence="4" id="KW-0479">Metal-binding</keyword>
<evidence type="ECO:0000313" key="10">
    <source>
        <dbReference type="Proteomes" id="UP000886876"/>
    </source>
</evidence>
<dbReference type="GO" id="GO:0006508">
    <property type="term" value="P:proteolysis"/>
    <property type="evidence" value="ECO:0007669"/>
    <property type="project" value="UniProtKB-KW"/>
</dbReference>
<evidence type="ECO:0000256" key="2">
    <source>
        <dbReference type="ARBA" id="ARBA00006247"/>
    </source>
</evidence>
<reference evidence="9" key="1">
    <citation type="submission" date="2020-10" db="EMBL/GenBank/DDBJ databases">
        <authorList>
            <person name="Gilroy R."/>
        </authorList>
    </citation>
    <scope>NUCLEOTIDE SEQUENCE</scope>
    <source>
        <strain evidence="9">ChiHecec3B27-6122</strain>
    </source>
</reference>
<protein>
    <submittedName>
        <fullName evidence="9">Sapep family Mn(2+)-dependent dipeptidase</fullName>
        <ecNumber evidence="9">3.4.13.-</ecNumber>
    </submittedName>
</protein>
<evidence type="ECO:0000313" key="9">
    <source>
        <dbReference type="EMBL" id="HIS97476.1"/>
    </source>
</evidence>
<dbReference type="EC" id="3.4.13.-" evidence="9"/>
<dbReference type="GO" id="GO:0008270">
    <property type="term" value="F:zinc ion binding"/>
    <property type="evidence" value="ECO:0007669"/>
    <property type="project" value="InterPro"/>
</dbReference>
<dbReference type="Gene3D" id="3.40.630.10">
    <property type="entry name" value="Zn peptidases"/>
    <property type="match status" value="1"/>
</dbReference>
<dbReference type="PANTHER" id="PTHR43808">
    <property type="entry name" value="ACETYLORNITHINE DEACETYLASE"/>
    <property type="match status" value="1"/>
</dbReference>
<dbReference type="GO" id="GO:0016805">
    <property type="term" value="F:dipeptidase activity"/>
    <property type="evidence" value="ECO:0007669"/>
    <property type="project" value="UniProtKB-KW"/>
</dbReference>
<comment type="caution">
    <text evidence="9">The sequence shown here is derived from an EMBL/GenBank/DDBJ whole genome shotgun (WGS) entry which is preliminary data.</text>
</comment>
<keyword evidence="7 9" id="KW-0224">Dipeptidase</keyword>
<keyword evidence="6" id="KW-0862">Zinc</keyword>
<dbReference type="GO" id="GO:0006526">
    <property type="term" value="P:L-arginine biosynthetic process"/>
    <property type="evidence" value="ECO:0007669"/>
    <property type="project" value="TreeGrafter"/>
</dbReference>
<evidence type="ECO:0000256" key="7">
    <source>
        <dbReference type="ARBA" id="ARBA00022997"/>
    </source>
</evidence>
<dbReference type="InterPro" id="IPR050072">
    <property type="entry name" value="Peptidase_M20A"/>
</dbReference>
<dbReference type="Proteomes" id="UP000886876">
    <property type="component" value="Unassembled WGS sequence"/>
</dbReference>
<evidence type="ECO:0000256" key="4">
    <source>
        <dbReference type="ARBA" id="ARBA00022723"/>
    </source>
</evidence>
<dbReference type="GO" id="GO:0008237">
    <property type="term" value="F:metallopeptidase activity"/>
    <property type="evidence" value="ECO:0007669"/>
    <property type="project" value="UniProtKB-KW"/>
</dbReference>
<sequence>MSLQERISQWVDAHEQELIRDITRLVAVKSVKGEPAPDAPFGPGPRAVLDEALALCSEYGFETENYGGAIGTADLNDLPSRVDILGHLDVVGEGTGWDTPPYEAVLKEDGCLYGRGTDDDKGPCVMALFAMRCVKELGLPLKHGCRLIMGTDEESGSEDLPYYYSKHAPAPNTFTPDSGFPVYNVEKGLFRPVVKRSWASETALPRVTSIDGGFRINVVPSDAEATVAGMSAAEALELGAAAAGKCAVELTACDIEGGARLKVHGRQSHAAMPWEGENGNTALLAVLASLPLAECESTRAIKNFSDCFPHGDWRGAACGIAQGDELSGELTISLDLLKLDGDGMEAQLDSRVPICASETNCKIVAEEKLRALGFEVESWMQKAHHTPAEGEFVQALLECYETYTGRKGECKYTGGGTYVHDIEGGVAFGAGMPGFASNLHGANERINMHDSLEACKIFALVIAKLCGE</sequence>
<reference evidence="9" key="2">
    <citation type="journal article" date="2021" name="PeerJ">
        <title>Extensive microbial diversity within the chicken gut microbiome revealed by metagenomics and culture.</title>
        <authorList>
            <person name="Gilroy R."/>
            <person name="Ravi A."/>
            <person name="Getino M."/>
            <person name="Pursley I."/>
            <person name="Horton D.L."/>
            <person name="Alikhan N.F."/>
            <person name="Baker D."/>
            <person name="Gharbi K."/>
            <person name="Hall N."/>
            <person name="Watson M."/>
            <person name="Adriaenssens E.M."/>
            <person name="Foster-Nyarko E."/>
            <person name="Jarju S."/>
            <person name="Secka A."/>
            <person name="Antonio M."/>
            <person name="Oren A."/>
            <person name="Chaudhuri R.R."/>
            <person name="La Ragione R."/>
            <person name="Hildebrand F."/>
            <person name="Pallen M.J."/>
        </authorList>
    </citation>
    <scope>NUCLEOTIDE SEQUENCE</scope>
    <source>
        <strain evidence="9">ChiHecec3B27-6122</strain>
    </source>
</reference>
<dbReference type="EMBL" id="DVJS01000143">
    <property type="protein sequence ID" value="HIS97476.1"/>
    <property type="molecule type" value="Genomic_DNA"/>
</dbReference>
<dbReference type="GO" id="GO:0008777">
    <property type="term" value="F:acetylornithine deacetylase activity"/>
    <property type="evidence" value="ECO:0007669"/>
    <property type="project" value="TreeGrafter"/>
</dbReference>
<evidence type="ECO:0000256" key="5">
    <source>
        <dbReference type="ARBA" id="ARBA00022801"/>
    </source>
</evidence>
<name>A0A9D1G5C1_9FIRM</name>
<keyword evidence="3" id="KW-0645">Protease</keyword>
<accession>A0A9D1G5C1</accession>
<dbReference type="Gene3D" id="3.30.70.360">
    <property type="match status" value="2"/>
</dbReference>
<proteinExistence type="inferred from homology"/>
<dbReference type="InterPro" id="IPR036264">
    <property type="entry name" value="Bact_exopeptidase_dim_dom"/>
</dbReference>
<dbReference type="SUPFAM" id="SSF55031">
    <property type="entry name" value="Bacterial exopeptidase dimerisation domain"/>
    <property type="match status" value="1"/>
</dbReference>
<evidence type="ECO:0000256" key="6">
    <source>
        <dbReference type="ARBA" id="ARBA00022833"/>
    </source>
</evidence>
<gene>
    <name evidence="9" type="ORF">IAD42_05820</name>
</gene>
<keyword evidence="5 9" id="KW-0378">Hydrolase</keyword>
<dbReference type="AlphaFoldDB" id="A0A9D1G5C1"/>
<dbReference type="InterPro" id="IPR010964">
    <property type="entry name" value="M20A_pepV-rel"/>
</dbReference>
<evidence type="ECO:0000256" key="1">
    <source>
        <dbReference type="ARBA" id="ARBA00001947"/>
    </source>
</evidence>
<dbReference type="InterPro" id="IPR002933">
    <property type="entry name" value="Peptidase_M20"/>
</dbReference>
<comment type="similarity">
    <text evidence="2">Belongs to the peptidase M20A family.</text>
</comment>